<evidence type="ECO:0000313" key="10">
    <source>
        <dbReference type="EMBL" id="GBC60086.1"/>
    </source>
</evidence>
<keyword evidence="4 10" id="KW-0808">Transferase</keyword>
<keyword evidence="7 8" id="KW-0472">Membrane</keyword>
<sequence length="559" mass="63200">MKMKKSAAAVIGLYILLYILPLGVRPLFIPDEVRYFEIPREMIASGDWVVPRINGIRYFEKPVMGYWLNAISMMIFGQNAFAVRFPSAVSAGISALAIFLMARKFAGGYAPAIFSATIFLTCIQVMGIGTFSVLDSPVSVFLTLTLVFFFFAYKARPGTPRKRRFLIISGICCGLAFLTKGFIAFAVPVLTVVPFMVWEGRIRELFRTVWLPLTAAILVSLPWGLMIHFRERDFWHYFFWVEHVNRFLSPTGGQHPQPFWFFIPVMLAGTLPWSALLPAAVRGLRDLNRSDAMYRFLLCWLIFPFLFFSASSGKLATYVLPCFPPLAILTAVGLLHYFQKEKNRAYIAGASVIGGLTGLVAIALAANQSTGFIGIRPYSPAETWKWGSALAGLGAWSMITLYSIRQKTVRAKLTGFAAAPLLFFFTAHFIIPEMTLNRKAPGHLIARNQRHISPDAIVVSDGDLIRAVCSFLKREDVYMFITPNELRYGLAYADSERRMLDAKQFRQLIARTPVTHDNHSLEKRPVVIIARAHKWKKYQHLFPKPGYADQYGKFVFMRF</sequence>
<feature type="transmembrane region" description="Helical" evidence="8">
    <location>
        <begin position="293"/>
        <end position="312"/>
    </location>
</feature>
<feature type="transmembrane region" description="Helical" evidence="8">
    <location>
        <begin position="165"/>
        <end position="197"/>
    </location>
</feature>
<dbReference type="EMBL" id="BEXT01000001">
    <property type="protein sequence ID" value="GBC60086.1"/>
    <property type="molecule type" value="Genomic_DNA"/>
</dbReference>
<dbReference type="AlphaFoldDB" id="A0A401FT03"/>
<keyword evidence="11" id="KW-1185">Reference proteome</keyword>
<dbReference type="InterPro" id="IPR003342">
    <property type="entry name" value="ArnT-like_N"/>
</dbReference>
<dbReference type="GO" id="GO:0000030">
    <property type="term" value="F:mannosyltransferase activity"/>
    <property type="evidence" value="ECO:0007669"/>
    <property type="project" value="InterPro"/>
</dbReference>
<reference evidence="11" key="1">
    <citation type="submission" date="2017-11" db="EMBL/GenBank/DDBJ databases">
        <authorList>
            <person name="Watanabe M."/>
            <person name="Kojima H."/>
        </authorList>
    </citation>
    <scope>NUCLEOTIDE SEQUENCE [LARGE SCALE GENOMIC DNA]</scope>
    <source>
        <strain evidence="11">Tokyo 01</strain>
    </source>
</reference>
<feature type="transmembrane region" description="Helical" evidence="8">
    <location>
        <begin position="318"/>
        <end position="338"/>
    </location>
</feature>
<keyword evidence="6 8" id="KW-1133">Transmembrane helix</keyword>
<keyword evidence="3" id="KW-0328">Glycosyltransferase</keyword>
<gene>
    <name evidence="10" type="ORF">DENIS_1030</name>
</gene>
<evidence type="ECO:0000256" key="7">
    <source>
        <dbReference type="ARBA" id="ARBA00023136"/>
    </source>
</evidence>
<comment type="caution">
    <text evidence="10">The sequence shown here is derived from an EMBL/GenBank/DDBJ whole genome shotgun (WGS) entry which is preliminary data.</text>
</comment>
<dbReference type="GO" id="GO:0005886">
    <property type="term" value="C:plasma membrane"/>
    <property type="evidence" value="ECO:0007669"/>
    <property type="project" value="UniProtKB-SubCell"/>
</dbReference>
<dbReference type="GO" id="GO:0009103">
    <property type="term" value="P:lipopolysaccharide biosynthetic process"/>
    <property type="evidence" value="ECO:0007669"/>
    <property type="project" value="TreeGrafter"/>
</dbReference>
<feature type="transmembrane region" description="Helical" evidence="8">
    <location>
        <begin position="81"/>
        <end position="102"/>
    </location>
</feature>
<dbReference type="RefSeq" id="WP_124327538.1">
    <property type="nucleotide sequence ID" value="NZ_BEXT01000001.1"/>
</dbReference>
<feature type="transmembrane region" description="Helical" evidence="8">
    <location>
        <begin position="345"/>
        <end position="366"/>
    </location>
</feature>
<keyword evidence="5 8" id="KW-0812">Transmembrane</keyword>
<evidence type="ECO:0000256" key="3">
    <source>
        <dbReference type="ARBA" id="ARBA00022676"/>
    </source>
</evidence>
<dbReference type="PANTHER" id="PTHR33908">
    <property type="entry name" value="MANNOSYLTRANSFERASE YKCB-RELATED"/>
    <property type="match status" value="1"/>
</dbReference>
<organism evidence="10 11">
    <name type="scientific">Desulfonema ishimotonii</name>
    <dbReference type="NCBI Taxonomy" id="45657"/>
    <lineage>
        <taxon>Bacteria</taxon>
        <taxon>Pseudomonadati</taxon>
        <taxon>Thermodesulfobacteriota</taxon>
        <taxon>Desulfobacteria</taxon>
        <taxon>Desulfobacterales</taxon>
        <taxon>Desulfococcaceae</taxon>
        <taxon>Desulfonema</taxon>
    </lineage>
</organism>
<dbReference type="Proteomes" id="UP000288096">
    <property type="component" value="Unassembled WGS sequence"/>
</dbReference>
<name>A0A401FT03_9BACT</name>
<feature type="transmembrane region" description="Helical" evidence="8">
    <location>
        <begin position="7"/>
        <end position="28"/>
    </location>
</feature>
<feature type="transmembrane region" description="Helical" evidence="8">
    <location>
        <begin position="259"/>
        <end position="281"/>
    </location>
</feature>
<proteinExistence type="predicted"/>
<protein>
    <submittedName>
        <fullName evidence="10">4-amino-4-deoxy-L-arabinose lipid A transferase</fullName>
    </submittedName>
</protein>
<evidence type="ECO:0000256" key="5">
    <source>
        <dbReference type="ARBA" id="ARBA00022692"/>
    </source>
</evidence>
<feature type="transmembrane region" description="Helical" evidence="8">
    <location>
        <begin position="413"/>
        <end position="431"/>
    </location>
</feature>
<evidence type="ECO:0000256" key="1">
    <source>
        <dbReference type="ARBA" id="ARBA00004651"/>
    </source>
</evidence>
<feature type="transmembrane region" description="Helical" evidence="8">
    <location>
        <begin position="137"/>
        <end position="153"/>
    </location>
</feature>
<evidence type="ECO:0000313" key="11">
    <source>
        <dbReference type="Proteomes" id="UP000288096"/>
    </source>
</evidence>
<dbReference type="Pfam" id="PF02366">
    <property type="entry name" value="PMT"/>
    <property type="match status" value="1"/>
</dbReference>
<evidence type="ECO:0000256" key="6">
    <source>
        <dbReference type="ARBA" id="ARBA00022989"/>
    </source>
</evidence>
<dbReference type="OrthoDB" id="9815691at2"/>
<dbReference type="GO" id="GO:0006493">
    <property type="term" value="P:protein O-linked glycosylation"/>
    <property type="evidence" value="ECO:0007669"/>
    <property type="project" value="InterPro"/>
</dbReference>
<dbReference type="PANTHER" id="PTHR33908:SF3">
    <property type="entry name" value="UNDECAPRENYL PHOSPHATE-ALPHA-4-AMINO-4-DEOXY-L-ARABINOSE ARABINOSYL TRANSFERASE"/>
    <property type="match status" value="1"/>
</dbReference>
<reference evidence="11" key="2">
    <citation type="submission" date="2019-01" db="EMBL/GenBank/DDBJ databases">
        <title>Genome sequence of Desulfonema ishimotonii strain Tokyo 01.</title>
        <authorList>
            <person name="Fukui M."/>
        </authorList>
    </citation>
    <scope>NUCLEOTIDE SEQUENCE [LARGE SCALE GENOMIC DNA]</scope>
    <source>
        <strain evidence="11">Tokyo 01</strain>
    </source>
</reference>
<feature type="domain" description="ArnT-like N-terminal" evidence="9">
    <location>
        <begin position="14"/>
        <end position="238"/>
    </location>
</feature>
<feature type="transmembrane region" description="Helical" evidence="8">
    <location>
        <begin position="109"/>
        <end position="131"/>
    </location>
</feature>
<feature type="transmembrane region" description="Helical" evidence="8">
    <location>
        <begin position="386"/>
        <end position="404"/>
    </location>
</feature>
<comment type="subcellular location">
    <subcellularLocation>
        <location evidence="1">Cell membrane</location>
        <topology evidence="1">Multi-pass membrane protein</topology>
    </subcellularLocation>
</comment>
<dbReference type="InterPro" id="IPR050297">
    <property type="entry name" value="LipidA_mod_glycosyltrf_83"/>
</dbReference>
<evidence type="ECO:0000259" key="9">
    <source>
        <dbReference type="Pfam" id="PF02366"/>
    </source>
</evidence>
<accession>A0A401FT03</accession>
<evidence type="ECO:0000256" key="4">
    <source>
        <dbReference type="ARBA" id="ARBA00022679"/>
    </source>
</evidence>
<dbReference type="GO" id="GO:0010041">
    <property type="term" value="P:response to iron(III) ion"/>
    <property type="evidence" value="ECO:0007669"/>
    <property type="project" value="TreeGrafter"/>
</dbReference>
<evidence type="ECO:0000256" key="8">
    <source>
        <dbReference type="SAM" id="Phobius"/>
    </source>
</evidence>
<keyword evidence="2" id="KW-1003">Cell membrane</keyword>
<dbReference type="GO" id="GO:0016763">
    <property type="term" value="F:pentosyltransferase activity"/>
    <property type="evidence" value="ECO:0007669"/>
    <property type="project" value="TreeGrafter"/>
</dbReference>
<evidence type="ECO:0000256" key="2">
    <source>
        <dbReference type="ARBA" id="ARBA00022475"/>
    </source>
</evidence>